<evidence type="ECO:0000256" key="1">
    <source>
        <dbReference type="SAM" id="Phobius"/>
    </source>
</evidence>
<keyword evidence="1" id="KW-0812">Transmembrane</keyword>
<dbReference type="Pfam" id="PF00078">
    <property type="entry name" value="RVT_1"/>
    <property type="match status" value="1"/>
</dbReference>
<dbReference type="InterPro" id="IPR053134">
    <property type="entry name" value="RNA-dir_DNA_polymerase"/>
</dbReference>
<sequence>MVRDCPTWRDNAGDLIFQGLVAWGKTRDELVRVEGEVEVAEVVGIFQWYQQGKVDSLNPNQGVLACGFEERSIPKATYRTKYGHYGFVVMPFGLMNALPAFMSLMNKTLQTFLDQFVIVFIDDILIDSSSREEVN</sequence>
<dbReference type="Gene3D" id="3.10.10.10">
    <property type="entry name" value="HIV Type 1 Reverse Transcriptase, subunit A, domain 1"/>
    <property type="match status" value="1"/>
</dbReference>
<dbReference type="Gene3D" id="3.30.70.270">
    <property type="match status" value="1"/>
</dbReference>
<keyword evidence="3" id="KW-0808">Transferase</keyword>
<gene>
    <name evidence="3" type="ORF">Scaly_2723800</name>
</gene>
<dbReference type="InterPro" id="IPR043502">
    <property type="entry name" value="DNA/RNA_pol_sf"/>
</dbReference>
<protein>
    <submittedName>
        <fullName evidence="3">RNA-directed DNA polymerase</fullName>
    </submittedName>
</protein>
<dbReference type="EMBL" id="JACGWM010001734">
    <property type="protein sequence ID" value="KAL0288646.1"/>
    <property type="molecule type" value="Genomic_DNA"/>
</dbReference>
<dbReference type="InterPro" id="IPR000477">
    <property type="entry name" value="RT_dom"/>
</dbReference>
<dbReference type="AlphaFoldDB" id="A0AAW2J223"/>
<keyword evidence="3" id="KW-0695">RNA-directed DNA polymerase</keyword>
<dbReference type="SUPFAM" id="SSF56672">
    <property type="entry name" value="DNA/RNA polymerases"/>
    <property type="match status" value="1"/>
</dbReference>
<accession>A0AAW2J223</accession>
<dbReference type="GO" id="GO:0003964">
    <property type="term" value="F:RNA-directed DNA polymerase activity"/>
    <property type="evidence" value="ECO:0007669"/>
    <property type="project" value="UniProtKB-KW"/>
</dbReference>
<keyword evidence="1" id="KW-1133">Transmembrane helix</keyword>
<dbReference type="PANTHER" id="PTHR24559">
    <property type="entry name" value="TRANSPOSON TY3-I GAG-POL POLYPROTEIN"/>
    <property type="match status" value="1"/>
</dbReference>
<dbReference type="PANTHER" id="PTHR24559:SF444">
    <property type="entry name" value="REVERSE TRANSCRIPTASE DOMAIN-CONTAINING PROTEIN"/>
    <property type="match status" value="1"/>
</dbReference>
<dbReference type="InterPro" id="IPR043128">
    <property type="entry name" value="Rev_trsase/Diguanyl_cyclase"/>
</dbReference>
<evidence type="ECO:0000259" key="2">
    <source>
        <dbReference type="Pfam" id="PF00078"/>
    </source>
</evidence>
<name>A0AAW2J223_9LAMI</name>
<feature type="transmembrane region" description="Helical" evidence="1">
    <location>
        <begin position="85"/>
        <end position="105"/>
    </location>
</feature>
<reference evidence="3" key="2">
    <citation type="journal article" date="2024" name="Plant">
        <title>Genomic evolution and insights into agronomic trait innovations of Sesamum species.</title>
        <authorList>
            <person name="Miao H."/>
            <person name="Wang L."/>
            <person name="Qu L."/>
            <person name="Liu H."/>
            <person name="Sun Y."/>
            <person name="Le M."/>
            <person name="Wang Q."/>
            <person name="Wei S."/>
            <person name="Zheng Y."/>
            <person name="Lin W."/>
            <person name="Duan Y."/>
            <person name="Cao H."/>
            <person name="Xiong S."/>
            <person name="Wang X."/>
            <person name="Wei L."/>
            <person name="Li C."/>
            <person name="Ma Q."/>
            <person name="Ju M."/>
            <person name="Zhao R."/>
            <person name="Li G."/>
            <person name="Mu C."/>
            <person name="Tian Q."/>
            <person name="Mei H."/>
            <person name="Zhang T."/>
            <person name="Gao T."/>
            <person name="Zhang H."/>
        </authorList>
    </citation>
    <scope>NUCLEOTIDE SEQUENCE</scope>
    <source>
        <strain evidence="3">KEN8</strain>
    </source>
</reference>
<keyword evidence="1" id="KW-0472">Membrane</keyword>
<comment type="caution">
    <text evidence="3">The sequence shown here is derived from an EMBL/GenBank/DDBJ whole genome shotgun (WGS) entry which is preliminary data.</text>
</comment>
<reference evidence="3" key="1">
    <citation type="submission" date="2020-06" db="EMBL/GenBank/DDBJ databases">
        <authorList>
            <person name="Li T."/>
            <person name="Hu X."/>
            <person name="Zhang T."/>
            <person name="Song X."/>
            <person name="Zhang H."/>
            <person name="Dai N."/>
            <person name="Sheng W."/>
            <person name="Hou X."/>
            <person name="Wei L."/>
        </authorList>
    </citation>
    <scope>NUCLEOTIDE SEQUENCE</scope>
    <source>
        <strain evidence="3">KEN8</strain>
        <tissue evidence="3">Leaf</tissue>
    </source>
</reference>
<organism evidence="3">
    <name type="scientific">Sesamum calycinum</name>
    <dbReference type="NCBI Taxonomy" id="2727403"/>
    <lineage>
        <taxon>Eukaryota</taxon>
        <taxon>Viridiplantae</taxon>
        <taxon>Streptophyta</taxon>
        <taxon>Embryophyta</taxon>
        <taxon>Tracheophyta</taxon>
        <taxon>Spermatophyta</taxon>
        <taxon>Magnoliopsida</taxon>
        <taxon>eudicotyledons</taxon>
        <taxon>Gunneridae</taxon>
        <taxon>Pentapetalae</taxon>
        <taxon>asterids</taxon>
        <taxon>lamiids</taxon>
        <taxon>Lamiales</taxon>
        <taxon>Pedaliaceae</taxon>
        <taxon>Sesamum</taxon>
    </lineage>
</organism>
<evidence type="ECO:0000313" key="3">
    <source>
        <dbReference type="EMBL" id="KAL0288646.1"/>
    </source>
</evidence>
<feature type="domain" description="Reverse transcriptase" evidence="2">
    <location>
        <begin position="78"/>
        <end position="133"/>
    </location>
</feature>
<proteinExistence type="predicted"/>
<keyword evidence="3" id="KW-0548">Nucleotidyltransferase</keyword>